<organism evidence="1 2">
    <name type="scientific">Panicum virgatum</name>
    <name type="common">Blackwell switchgrass</name>
    <dbReference type="NCBI Taxonomy" id="38727"/>
    <lineage>
        <taxon>Eukaryota</taxon>
        <taxon>Viridiplantae</taxon>
        <taxon>Streptophyta</taxon>
        <taxon>Embryophyta</taxon>
        <taxon>Tracheophyta</taxon>
        <taxon>Spermatophyta</taxon>
        <taxon>Magnoliopsida</taxon>
        <taxon>Liliopsida</taxon>
        <taxon>Poales</taxon>
        <taxon>Poaceae</taxon>
        <taxon>PACMAD clade</taxon>
        <taxon>Panicoideae</taxon>
        <taxon>Panicodae</taxon>
        <taxon>Paniceae</taxon>
        <taxon>Panicinae</taxon>
        <taxon>Panicum</taxon>
        <taxon>Panicum sect. Hiantes</taxon>
    </lineage>
</organism>
<accession>A0A8T0MZF5</accession>
<comment type="caution">
    <text evidence="1">The sequence shown here is derived from an EMBL/GenBank/DDBJ whole genome shotgun (WGS) entry which is preliminary data.</text>
</comment>
<evidence type="ECO:0000313" key="1">
    <source>
        <dbReference type="EMBL" id="KAG2542347.1"/>
    </source>
</evidence>
<dbReference type="Proteomes" id="UP000823388">
    <property type="component" value="Chromosome 9N"/>
</dbReference>
<keyword evidence="2" id="KW-1185">Reference proteome</keyword>
<name>A0A8T0MZF5_PANVG</name>
<dbReference type="AlphaFoldDB" id="A0A8T0MZF5"/>
<evidence type="ECO:0000313" key="2">
    <source>
        <dbReference type="Proteomes" id="UP000823388"/>
    </source>
</evidence>
<protein>
    <submittedName>
        <fullName evidence="1">Uncharacterized protein</fullName>
    </submittedName>
</protein>
<dbReference type="EMBL" id="CM029054">
    <property type="protein sequence ID" value="KAG2542347.1"/>
    <property type="molecule type" value="Genomic_DNA"/>
</dbReference>
<reference evidence="1" key="1">
    <citation type="submission" date="2020-05" db="EMBL/GenBank/DDBJ databases">
        <title>WGS assembly of Panicum virgatum.</title>
        <authorList>
            <person name="Lovell J.T."/>
            <person name="Jenkins J."/>
            <person name="Shu S."/>
            <person name="Juenger T.E."/>
            <person name="Schmutz J."/>
        </authorList>
    </citation>
    <scope>NUCLEOTIDE SEQUENCE</scope>
    <source>
        <strain evidence="1">AP13</strain>
    </source>
</reference>
<proteinExistence type="predicted"/>
<gene>
    <name evidence="1" type="ORF">PVAP13_9NG853400</name>
</gene>
<sequence length="128" mass="13526">MAAAAARGLGSLVQQPSGLSSLRVVARRLMSSTPGAGEDLKKAGVLADQISKLVKESPTAGEDLKKAGVLADQISKLVKESPMLCCPFCGEAVLKCHNMDGLEEIDAADPSGQAEGWSSWLWKKICKW</sequence>